<sequence>MGAWLQRKARWQPLVLVAISPECKWRFCCRAFALYTCQNHWQTKHLTQVSGLPGFLVRPLRRASCLTQYLRLRCPACSAGVGWVCLRRGKWIDNDKDPIAGFIILNVVQILPIFPRYLRFKRNGYRGCKLQILLSASSAQLTLDLPRLYQYVWCSISYVRFGTAGAACAGACCKFPRTCYMHRSRPVTLCR</sequence>
<gene>
    <name evidence="1" type="ORF">BT67DRAFT_291379</name>
</gene>
<reference evidence="1" key="1">
    <citation type="journal article" date="2023" name="Mol. Phylogenet. Evol.">
        <title>Genome-scale phylogeny and comparative genomics of the fungal order Sordariales.</title>
        <authorList>
            <person name="Hensen N."/>
            <person name="Bonometti L."/>
            <person name="Westerberg I."/>
            <person name="Brannstrom I.O."/>
            <person name="Guillou S."/>
            <person name="Cros-Aarteil S."/>
            <person name="Calhoun S."/>
            <person name="Haridas S."/>
            <person name="Kuo A."/>
            <person name="Mondo S."/>
            <person name="Pangilinan J."/>
            <person name="Riley R."/>
            <person name="LaButti K."/>
            <person name="Andreopoulos B."/>
            <person name="Lipzen A."/>
            <person name="Chen C."/>
            <person name="Yan M."/>
            <person name="Daum C."/>
            <person name="Ng V."/>
            <person name="Clum A."/>
            <person name="Steindorff A."/>
            <person name="Ohm R.A."/>
            <person name="Martin F."/>
            <person name="Silar P."/>
            <person name="Natvig D.O."/>
            <person name="Lalanne C."/>
            <person name="Gautier V."/>
            <person name="Ament-Velasquez S.L."/>
            <person name="Kruys A."/>
            <person name="Hutchinson M.I."/>
            <person name="Powell A.J."/>
            <person name="Barry K."/>
            <person name="Miller A.N."/>
            <person name="Grigoriev I.V."/>
            <person name="Debuchy R."/>
            <person name="Gladieux P."/>
            <person name="Hiltunen Thoren M."/>
            <person name="Johannesson H."/>
        </authorList>
    </citation>
    <scope>NUCLEOTIDE SEQUENCE</scope>
    <source>
        <strain evidence="1">CBS 123565</strain>
    </source>
</reference>
<proteinExistence type="predicted"/>
<dbReference type="AlphaFoldDB" id="A0AAN6ZEN3"/>
<comment type="caution">
    <text evidence="1">The sequence shown here is derived from an EMBL/GenBank/DDBJ whole genome shotgun (WGS) entry which is preliminary data.</text>
</comment>
<organism evidence="1 2">
    <name type="scientific">Trichocladium antarcticum</name>
    <dbReference type="NCBI Taxonomy" id="1450529"/>
    <lineage>
        <taxon>Eukaryota</taxon>
        <taxon>Fungi</taxon>
        <taxon>Dikarya</taxon>
        <taxon>Ascomycota</taxon>
        <taxon>Pezizomycotina</taxon>
        <taxon>Sordariomycetes</taxon>
        <taxon>Sordariomycetidae</taxon>
        <taxon>Sordariales</taxon>
        <taxon>Chaetomiaceae</taxon>
        <taxon>Trichocladium</taxon>
    </lineage>
</organism>
<evidence type="ECO:0000313" key="1">
    <source>
        <dbReference type="EMBL" id="KAK4135098.1"/>
    </source>
</evidence>
<keyword evidence="2" id="KW-1185">Reference proteome</keyword>
<protein>
    <submittedName>
        <fullName evidence="1">Uncharacterized protein</fullName>
    </submittedName>
</protein>
<dbReference type="EMBL" id="MU853407">
    <property type="protein sequence ID" value="KAK4135098.1"/>
    <property type="molecule type" value="Genomic_DNA"/>
</dbReference>
<accession>A0AAN6ZEN3</accession>
<name>A0AAN6ZEN3_9PEZI</name>
<dbReference type="Proteomes" id="UP001304895">
    <property type="component" value="Unassembled WGS sequence"/>
</dbReference>
<reference evidence="1" key="2">
    <citation type="submission" date="2023-05" db="EMBL/GenBank/DDBJ databases">
        <authorList>
            <consortium name="Lawrence Berkeley National Laboratory"/>
            <person name="Steindorff A."/>
            <person name="Hensen N."/>
            <person name="Bonometti L."/>
            <person name="Westerberg I."/>
            <person name="Brannstrom I.O."/>
            <person name="Guillou S."/>
            <person name="Cros-Aarteil S."/>
            <person name="Calhoun S."/>
            <person name="Haridas S."/>
            <person name="Kuo A."/>
            <person name="Mondo S."/>
            <person name="Pangilinan J."/>
            <person name="Riley R."/>
            <person name="Labutti K."/>
            <person name="Andreopoulos B."/>
            <person name="Lipzen A."/>
            <person name="Chen C."/>
            <person name="Yanf M."/>
            <person name="Daum C."/>
            <person name="Ng V."/>
            <person name="Clum A."/>
            <person name="Ohm R."/>
            <person name="Martin F."/>
            <person name="Silar P."/>
            <person name="Natvig D."/>
            <person name="Lalanne C."/>
            <person name="Gautier V."/>
            <person name="Ament-Velasquez S.L."/>
            <person name="Kruys A."/>
            <person name="Hutchinson M.I."/>
            <person name="Powell A.J."/>
            <person name="Barry K."/>
            <person name="Miller A.N."/>
            <person name="Grigoriev I.V."/>
            <person name="Debuchy R."/>
            <person name="Gladieux P."/>
            <person name="Thoren M.H."/>
            <person name="Johannesson H."/>
        </authorList>
    </citation>
    <scope>NUCLEOTIDE SEQUENCE</scope>
    <source>
        <strain evidence="1">CBS 123565</strain>
    </source>
</reference>
<evidence type="ECO:0000313" key="2">
    <source>
        <dbReference type="Proteomes" id="UP001304895"/>
    </source>
</evidence>